<keyword evidence="2" id="KW-1185">Reference proteome</keyword>
<evidence type="ECO:0000313" key="2">
    <source>
        <dbReference type="Proteomes" id="UP000003094"/>
    </source>
</evidence>
<protein>
    <submittedName>
        <fullName evidence="1">ABC transporter ATP-binding protein</fullName>
    </submittedName>
</protein>
<dbReference type="EMBL" id="ADHJ01000023">
    <property type="protein sequence ID" value="EFU41183.1"/>
    <property type="molecule type" value="Genomic_DNA"/>
</dbReference>
<dbReference type="KEGG" id="pvo:PVOR_16259"/>
<reference evidence="1 2" key="1">
    <citation type="journal article" date="2010" name="BMC Genomics">
        <title>Genome sequence of the pattern forming Paenibacillus vortex bacterium reveals potential for thriving in complex environments.</title>
        <authorList>
            <person name="Sirota-Madi A."/>
            <person name="Olender T."/>
            <person name="Helman Y."/>
            <person name="Ingham C."/>
            <person name="Brainis I."/>
            <person name="Roth D."/>
            <person name="Hagi E."/>
            <person name="Brodsky L."/>
            <person name="Leshkowitz D."/>
            <person name="Galatenko V."/>
            <person name="Nikolaev V."/>
            <person name="Mugasimangalam R.C."/>
            <person name="Bransburg-Zabary S."/>
            <person name="Gutnick D.L."/>
            <person name="Lancet D."/>
            <person name="Ben-Jacob E."/>
        </authorList>
    </citation>
    <scope>NUCLEOTIDE SEQUENCE [LARGE SCALE GENOMIC DNA]</scope>
    <source>
        <strain evidence="1 2">V453</strain>
    </source>
</reference>
<dbReference type="Proteomes" id="UP000003094">
    <property type="component" value="Unassembled WGS sequence"/>
</dbReference>
<name>A0A2R9SV24_9BACL</name>
<organism evidence="1 2">
    <name type="scientific">Paenibacillus vortex V453</name>
    <dbReference type="NCBI Taxonomy" id="715225"/>
    <lineage>
        <taxon>Bacteria</taxon>
        <taxon>Bacillati</taxon>
        <taxon>Bacillota</taxon>
        <taxon>Bacilli</taxon>
        <taxon>Bacillales</taxon>
        <taxon>Paenibacillaceae</taxon>
        <taxon>Paenibacillus</taxon>
    </lineage>
</organism>
<proteinExistence type="predicted"/>
<keyword evidence="1" id="KW-0547">Nucleotide-binding</keyword>
<keyword evidence="1" id="KW-0067">ATP-binding</keyword>
<sequence>MSQPILQIQDLHTHFFTDRGEIPAVDGVSLYVRPGRSSLELLANQAAARVSQRFRY</sequence>
<dbReference type="GO" id="GO:0005524">
    <property type="term" value="F:ATP binding"/>
    <property type="evidence" value="ECO:0007669"/>
    <property type="project" value="UniProtKB-KW"/>
</dbReference>
<comment type="caution">
    <text evidence="1">The sequence shown here is derived from an EMBL/GenBank/DDBJ whole genome shotgun (WGS) entry which is preliminary data.</text>
</comment>
<gene>
    <name evidence="1" type="ORF">PVOR_16259</name>
</gene>
<evidence type="ECO:0000313" key="1">
    <source>
        <dbReference type="EMBL" id="EFU41183.1"/>
    </source>
</evidence>
<dbReference type="AlphaFoldDB" id="A0A2R9SV24"/>
<accession>A0A2R9SV24</accession>